<organism evidence="1 2">
    <name type="scientific">Reinekea marinisedimentorum</name>
    <dbReference type="NCBI Taxonomy" id="230495"/>
    <lineage>
        <taxon>Bacteria</taxon>
        <taxon>Pseudomonadati</taxon>
        <taxon>Pseudomonadota</taxon>
        <taxon>Gammaproteobacteria</taxon>
        <taxon>Oceanospirillales</taxon>
        <taxon>Saccharospirillaceae</taxon>
        <taxon>Reinekea</taxon>
    </lineage>
</organism>
<sequence length="41" mass="4588">MRCPQGLGWQPRNGRGKRELPDKLQVAFTLSSKVFGGNDRS</sequence>
<dbReference type="EMBL" id="SLZR01000009">
    <property type="protein sequence ID" value="TCS40336.1"/>
    <property type="molecule type" value="Genomic_DNA"/>
</dbReference>
<dbReference type="AlphaFoldDB" id="A0A4R3I3P6"/>
<comment type="caution">
    <text evidence="1">The sequence shown here is derived from an EMBL/GenBank/DDBJ whole genome shotgun (WGS) entry which is preliminary data.</text>
</comment>
<proteinExistence type="predicted"/>
<gene>
    <name evidence="1" type="ORF">BCF53_10945</name>
</gene>
<name>A0A4R3I3P6_9GAMM</name>
<reference evidence="1 2" key="1">
    <citation type="submission" date="2019-03" db="EMBL/GenBank/DDBJ databases">
        <title>Genomic Encyclopedia of Archaeal and Bacterial Type Strains, Phase II (KMG-II): from individual species to whole genera.</title>
        <authorList>
            <person name="Goeker M."/>
        </authorList>
    </citation>
    <scope>NUCLEOTIDE SEQUENCE [LARGE SCALE GENOMIC DNA]</scope>
    <source>
        <strain evidence="1 2">DSM 15388</strain>
    </source>
</reference>
<dbReference type="Proteomes" id="UP000295793">
    <property type="component" value="Unassembled WGS sequence"/>
</dbReference>
<protein>
    <submittedName>
        <fullName evidence="1">Uncharacterized protein</fullName>
    </submittedName>
</protein>
<evidence type="ECO:0000313" key="1">
    <source>
        <dbReference type="EMBL" id="TCS40336.1"/>
    </source>
</evidence>
<keyword evidence="2" id="KW-1185">Reference proteome</keyword>
<accession>A0A4R3I3P6</accession>
<evidence type="ECO:0000313" key="2">
    <source>
        <dbReference type="Proteomes" id="UP000295793"/>
    </source>
</evidence>